<dbReference type="KEGG" id="lmat:92513698"/>
<reference evidence="18" key="1">
    <citation type="journal article" date="2021" name="Microbiol. Resour. Announc.">
        <title>LGAAP: Leishmaniinae Genome Assembly and Annotation Pipeline.</title>
        <authorList>
            <person name="Almutairi H."/>
            <person name="Urbaniak M.D."/>
            <person name="Bates M.D."/>
            <person name="Jariyapan N."/>
            <person name="Kwakye-Nuako G."/>
            <person name="Thomaz-Soccol V."/>
            <person name="Al-Salem W.S."/>
            <person name="Dillon R.J."/>
            <person name="Bates P.A."/>
            <person name="Gatherer D."/>
        </authorList>
    </citation>
    <scope>NUCLEOTIDE SEQUENCE [LARGE SCALE GENOMIC DNA]</scope>
</reference>
<evidence type="ECO:0000259" key="14">
    <source>
        <dbReference type="Pfam" id="PF02735"/>
    </source>
</evidence>
<proteinExistence type="inferred from homology"/>
<dbReference type="PANTHER" id="PTHR12604:SF4">
    <property type="entry name" value="X-RAY REPAIR CROSS-COMPLEMENTING PROTEIN 5"/>
    <property type="match status" value="1"/>
</dbReference>
<keyword evidence="4" id="KW-0227">DNA damage</keyword>
<keyword evidence="5" id="KW-0378">Hydrolase</keyword>
<dbReference type="InterPro" id="IPR016194">
    <property type="entry name" value="SPOC-like_C_dom_sf"/>
</dbReference>
<dbReference type="RefSeq" id="XP_067176554.1">
    <property type="nucleotide sequence ID" value="XM_067321186.1"/>
</dbReference>
<reference evidence="18" key="2">
    <citation type="journal article" date="2021" name="Sci. Data">
        <title>Chromosome-scale genome sequencing, assembly and annotation of six genomes from subfamily Leishmaniinae.</title>
        <authorList>
            <person name="Almutairi H."/>
            <person name="Urbaniak M.D."/>
            <person name="Bates M.D."/>
            <person name="Jariyapan N."/>
            <person name="Kwakye-Nuako G."/>
            <person name="Thomaz Soccol V."/>
            <person name="Al-Salem W.S."/>
            <person name="Dillon R.J."/>
            <person name="Bates P.A."/>
            <person name="Gatherer D."/>
        </authorList>
    </citation>
    <scope>NUCLEOTIDE SEQUENCE [LARGE SCALE GENOMIC DNA]</scope>
</reference>
<evidence type="ECO:0000256" key="7">
    <source>
        <dbReference type="ARBA" id="ARBA00022840"/>
    </source>
</evidence>
<comment type="subcellular location">
    <subcellularLocation>
        <location evidence="1">Nucleus</location>
    </subcellularLocation>
</comment>
<evidence type="ECO:0000256" key="11">
    <source>
        <dbReference type="ARBA" id="ARBA00023242"/>
    </source>
</evidence>
<evidence type="ECO:0000256" key="6">
    <source>
        <dbReference type="ARBA" id="ARBA00022806"/>
    </source>
</evidence>
<evidence type="ECO:0000256" key="8">
    <source>
        <dbReference type="ARBA" id="ARBA00023125"/>
    </source>
</evidence>
<keyword evidence="8" id="KW-0238">DNA-binding</keyword>
<dbReference type="Pfam" id="PF02735">
    <property type="entry name" value="Ku"/>
    <property type="match status" value="1"/>
</dbReference>
<dbReference type="InterPro" id="IPR036465">
    <property type="entry name" value="vWFA_dom_sf"/>
</dbReference>
<evidence type="ECO:0000313" key="17">
    <source>
        <dbReference type="EMBL" id="KAG5472254.1"/>
    </source>
</evidence>
<evidence type="ECO:0000256" key="3">
    <source>
        <dbReference type="ARBA" id="ARBA00022741"/>
    </source>
</evidence>
<keyword evidence="11" id="KW-0539">Nucleus</keyword>
<evidence type="ECO:0000256" key="4">
    <source>
        <dbReference type="ARBA" id="ARBA00022763"/>
    </source>
</evidence>
<name>A0A836GHI7_9TRYP</name>
<dbReference type="AlphaFoldDB" id="A0A836GHI7"/>
<dbReference type="GO" id="GO:0006310">
    <property type="term" value="P:DNA recombination"/>
    <property type="evidence" value="ECO:0007669"/>
    <property type="project" value="UniProtKB-KW"/>
</dbReference>
<dbReference type="GO" id="GO:0042162">
    <property type="term" value="F:telomeric DNA binding"/>
    <property type="evidence" value="ECO:0007669"/>
    <property type="project" value="InterPro"/>
</dbReference>
<comment type="similarity">
    <text evidence="2">Belongs to the ku80 family.</text>
</comment>
<feature type="chain" id="PRO_5032334864" description="KU80 protein" evidence="13">
    <location>
        <begin position="20"/>
        <end position="792"/>
    </location>
</feature>
<evidence type="ECO:0000256" key="12">
    <source>
        <dbReference type="SAM" id="MobiDB-lite"/>
    </source>
</evidence>
<feature type="signal peptide" evidence="13">
    <location>
        <begin position="1"/>
        <end position="19"/>
    </location>
</feature>
<evidence type="ECO:0000259" key="16">
    <source>
        <dbReference type="Pfam" id="PF08785"/>
    </source>
</evidence>
<keyword evidence="9" id="KW-0233">DNA recombination</keyword>
<dbReference type="Gene3D" id="3.40.50.410">
    <property type="entry name" value="von Willebrand factor, type A domain"/>
    <property type="match status" value="1"/>
</dbReference>
<dbReference type="FunFam" id="1.25.40.240:FF:000004">
    <property type="entry name" value="KU80 protein, putative"/>
    <property type="match status" value="1"/>
</dbReference>
<dbReference type="GO" id="GO:0005524">
    <property type="term" value="F:ATP binding"/>
    <property type="evidence" value="ECO:0007669"/>
    <property type="project" value="UniProtKB-KW"/>
</dbReference>
<feature type="region of interest" description="Disordered" evidence="12">
    <location>
        <begin position="613"/>
        <end position="635"/>
    </location>
</feature>
<dbReference type="SUPFAM" id="SSF53300">
    <property type="entry name" value="vWA-like"/>
    <property type="match status" value="1"/>
</dbReference>
<dbReference type="InterPro" id="IPR036494">
    <property type="entry name" value="Ku_C_sf"/>
</dbReference>
<dbReference type="Gene3D" id="1.25.40.240">
    <property type="entry name" value="Ku, C-terminal domain"/>
    <property type="match status" value="1"/>
</dbReference>
<evidence type="ECO:0000313" key="18">
    <source>
        <dbReference type="Proteomes" id="UP000673552"/>
    </source>
</evidence>
<organism evidence="17 18">
    <name type="scientific">Leishmania martiniquensis</name>
    <dbReference type="NCBI Taxonomy" id="1580590"/>
    <lineage>
        <taxon>Eukaryota</taxon>
        <taxon>Discoba</taxon>
        <taxon>Euglenozoa</taxon>
        <taxon>Kinetoplastea</taxon>
        <taxon>Metakinetoplastina</taxon>
        <taxon>Trypanosomatida</taxon>
        <taxon>Trypanosomatidae</taxon>
        <taxon>Leishmaniinae</taxon>
        <taxon>Leishmania</taxon>
    </lineage>
</organism>
<keyword evidence="3" id="KW-0547">Nucleotide-binding</keyword>
<feature type="domain" description="Ku" evidence="14">
    <location>
        <begin position="253"/>
        <end position="449"/>
    </location>
</feature>
<sequence length="792" mass="85411">MSKSAAVLVLDVTLPSAAALEEACDLCASILIDKMVYAPPDEVAVILAGTAESRSALHDQSEKARFNHITVATDLGPATKQSLEPIAATRAGKALLPEATIVQRPVAESYDLIEALQVAVAVLQARTSRRKYNRCIYFLTDARHEVQHKADMLPLINALQHDQVTLVVIGFHFQIHMNGVDSQEGQDSLALGSDEAWAGLDVKAKNEKVLEALCRELGPPSTLVSPAEALASLSLLRCRKVRQQPMLKVALRIGDVRIATQLFALTHEEQLPVLRRSTRGGAEVVQSIEYVVAGDVDEEPRTLPMEERKEAFFVGVDRISCSEANSDAMRVTGPRALEAIGFVGETEVEPYILMGGTSALLPLAGDHAGQRGFNALVDAMASGGRAMLVRLVRTADAAPSLCACFARVTKTAAGQRHLVLAPLPFAEDTRYLRFSEYPELRFSAAEEQLMDKLIDGLSVNDSVLAPLDTFNPVLQQYYATLQSKLSALDALTEERNAAAISPEEAVPPLLPLLRGTSTDFFVEGGEVYEAVSAQWSALASCAVAFPYEEEADALLTGSKGPGGEGKPWYQDLTARSSGMHTQSGAPPSLSEGSAGAPPTIAAAILEGTRLGEGADTASVGSRPTSRANSTSTAPHNVTSGDVSFLLTTVNPVGDFARIVNNPAVTEAQLRRAKDDLSDIVWELLRSSMKDFLYRKCMACIMSLRQLCVKENDAAYYNDFLLKSEVVAQQCGRHTDFWVPYVVERRDGSNVWPITAQECRSSTLPDDAAAEAFLHRSLFHSAIAFEDVADDDG</sequence>
<dbReference type="InterPro" id="IPR006164">
    <property type="entry name" value="DNA_bd_Ku70/Ku80"/>
</dbReference>
<dbReference type="GO" id="GO:0004386">
    <property type="term" value="F:helicase activity"/>
    <property type="evidence" value="ECO:0007669"/>
    <property type="project" value="UniProtKB-KW"/>
</dbReference>
<dbReference type="SUPFAM" id="SSF100939">
    <property type="entry name" value="SPOC domain-like"/>
    <property type="match status" value="1"/>
</dbReference>
<evidence type="ECO:0000259" key="15">
    <source>
        <dbReference type="Pfam" id="PF03731"/>
    </source>
</evidence>
<keyword evidence="6" id="KW-0347">Helicase</keyword>
<accession>A0A836GHI7</accession>
<dbReference type="GO" id="GO:0006303">
    <property type="term" value="P:double-strand break repair via nonhomologous end joining"/>
    <property type="evidence" value="ECO:0007669"/>
    <property type="project" value="InterPro"/>
</dbReference>
<dbReference type="InterPro" id="IPR024193">
    <property type="entry name" value="Ku80"/>
</dbReference>
<dbReference type="Pfam" id="PF08785">
    <property type="entry name" value="Ku_PK_bind"/>
    <property type="match status" value="1"/>
</dbReference>
<keyword evidence="7" id="KW-0067">ATP-binding</keyword>
<dbReference type="EMBL" id="JAFEUZ010000030">
    <property type="protein sequence ID" value="KAG5472254.1"/>
    <property type="molecule type" value="Genomic_DNA"/>
</dbReference>
<feature type="domain" description="Ku C-terminal" evidence="16">
    <location>
        <begin position="650"/>
        <end position="773"/>
    </location>
</feature>
<feature type="region of interest" description="Disordered" evidence="12">
    <location>
        <begin position="576"/>
        <end position="596"/>
    </location>
</feature>
<feature type="compositionally biased region" description="Polar residues" evidence="12">
    <location>
        <begin position="618"/>
        <end position="635"/>
    </location>
</feature>
<keyword evidence="18" id="KW-1185">Reference proteome</keyword>
<evidence type="ECO:0000256" key="13">
    <source>
        <dbReference type="SAM" id="SignalP"/>
    </source>
</evidence>
<feature type="compositionally biased region" description="Polar residues" evidence="12">
    <location>
        <begin position="576"/>
        <end position="585"/>
    </location>
</feature>
<gene>
    <name evidence="17" type="ORF">LSCM1_03653</name>
</gene>
<keyword evidence="13" id="KW-0732">Signal</keyword>
<protein>
    <recommendedName>
        <fullName evidence="19">KU80 protein</fullName>
    </recommendedName>
</protein>
<dbReference type="GeneID" id="92513698"/>
<evidence type="ECO:0000256" key="1">
    <source>
        <dbReference type="ARBA" id="ARBA00004123"/>
    </source>
</evidence>
<dbReference type="GO" id="GO:0016787">
    <property type="term" value="F:hydrolase activity"/>
    <property type="evidence" value="ECO:0007669"/>
    <property type="project" value="UniProtKB-KW"/>
</dbReference>
<dbReference type="GO" id="GO:0003684">
    <property type="term" value="F:damaged DNA binding"/>
    <property type="evidence" value="ECO:0007669"/>
    <property type="project" value="InterPro"/>
</dbReference>
<dbReference type="Pfam" id="PF03731">
    <property type="entry name" value="Ku_N"/>
    <property type="match status" value="1"/>
</dbReference>
<dbReference type="GO" id="GO:0000723">
    <property type="term" value="P:telomere maintenance"/>
    <property type="evidence" value="ECO:0007669"/>
    <property type="project" value="InterPro"/>
</dbReference>
<comment type="caution">
    <text evidence="17">The sequence shown here is derived from an EMBL/GenBank/DDBJ whole genome shotgun (WGS) entry which is preliminary data.</text>
</comment>
<dbReference type="CDD" id="cd00873">
    <property type="entry name" value="KU80"/>
    <property type="match status" value="1"/>
</dbReference>
<evidence type="ECO:0000256" key="2">
    <source>
        <dbReference type="ARBA" id="ARBA00007726"/>
    </source>
</evidence>
<dbReference type="Gene3D" id="2.40.290.10">
    <property type="match status" value="1"/>
</dbReference>
<keyword evidence="10" id="KW-0234">DNA repair</keyword>
<dbReference type="SUPFAM" id="SSF101420">
    <property type="entry name" value="C-terminal domain of Ku80"/>
    <property type="match status" value="1"/>
</dbReference>
<dbReference type="OrthoDB" id="30826at2759"/>
<evidence type="ECO:0000256" key="9">
    <source>
        <dbReference type="ARBA" id="ARBA00023172"/>
    </source>
</evidence>
<feature type="domain" description="Ku70/Ku80 N-terminal alpha/beta" evidence="15">
    <location>
        <begin position="18"/>
        <end position="153"/>
    </location>
</feature>
<dbReference type="InterPro" id="IPR005161">
    <property type="entry name" value="Ku_N"/>
</dbReference>
<evidence type="ECO:0000256" key="5">
    <source>
        <dbReference type="ARBA" id="ARBA00022801"/>
    </source>
</evidence>
<dbReference type="InterPro" id="IPR014893">
    <property type="entry name" value="Ku_PK_bind"/>
</dbReference>
<evidence type="ECO:0000256" key="10">
    <source>
        <dbReference type="ARBA" id="ARBA00023204"/>
    </source>
</evidence>
<dbReference type="Proteomes" id="UP000673552">
    <property type="component" value="Unassembled WGS sequence"/>
</dbReference>
<dbReference type="GO" id="GO:0043564">
    <property type="term" value="C:Ku70:Ku80 complex"/>
    <property type="evidence" value="ECO:0007669"/>
    <property type="project" value="InterPro"/>
</dbReference>
<evidence type="ECO:0008006" key="19">
    <source>
        <dbReference type="Google" id="ProtNLM"/>
    </source>
</evidence>
<dbReference type="GO" id="GO:0003690">
    <property type="term" value="F:double-stranded DNA binding"/>
    <property type="evidence" value="ECO:0007669"/>
    <property type="project" value="TreeGrafter"/>
</dbReference>
<dbReference type="PANTHER" id="PTHR12604">
    <property type="entry name" value="KU AUTOANTIGEN DNA HELICASE"/>
    <property type="match status" value="1"/>
</dbReference>